<gene>
    <name evidence="1" type="ORF">SAMN02745243_03612</name>
</gene>
<dbReference type="EMBL" id="FQZY01000079">
    <property type="protein sequence ID" value="SHK73000.1"/>
    <property type="molecule type" value="Genomic_DNA"/>
</dbReference>
<proteinExistence type="predicted"/>
<accession>A0A1M6UUS6</accession>
<evidence type="ECO:0000313" key="1">
    <source>
        <dbReference type="EMBL" id="SHK73000.1"/>
    </source>
</evidence>
<dbReference type="RefSeq" id="WP_073112922.1">
    <property type="nucleotide sequence ID" value="NZ_FQZY01000079.1"/>
</dbReference>
<organism evidence="1 2">
    <name type="scientific">Hespellia stercorisuis DSM 15480</name>
    <dbReference type="NCBI Taxonomy" id="1121950"/>
    <lineage>
        <taxon>Bacteria</taxon>
        <taxon>Bacillati</taxon>
        <taxon>Bacillota</taxon>
        <taxon>Clostridia</taxon>
        <taxon>Lachnospirales</taxon>
        <taxon>Lachnospiraceae</taxon>
        <taxon>Hespellia</taxon>
    </lineage>
</organism>
<dbReference type="AlphaFoldDB" id="A0A1M6UUS6"/>
<protein>
    <submittedName>
        <fullName evidence="1">Uncharacterized protein</fullName>
    </submittedName>
</protein>
<dbReference type="Proteomes" id="UP000184301">
    <property type="component" value="Unassembled WGS sequence"/>
</dbReference>
<sequence>MLKTPLGDIILQIDNKSISYNAISAICDKTCKDLDGRYYICISFVPDGKKHEITCFINNYLPSENDSIESGESLELKSFYAKSYKLSIGMEGESGYFSDGSRISTTYDYDNEYTENGAKYIILAETTTDRYIFGIAWINRVNEENDLQTWFGADPTLILENPSSSLGP</sequence>
<keyword evidence="2" id="KW-1185">Reference proteome</keyword>
<reference evidence="1 2" key="1">
    <citation type="submission" date="2016-11" db="EMBL/GenBank/DDBJ databases">
        <authorList>
            <person name="Jaros S."/>
            <person name="Januszkiewicz K."/>
            <person name="Wedrychowicz H."/>
        </authorList>
    </citation>
    <scope>NUCLEOTIDE SEQUENCE [LARGE SCALE GENOMIC DNA]</scope>
    <source>
        <strain evidence="1 2">DSM 15480</strain>
    </source>
</reference>
<evidence type="ECO:0000313" key="2">
    <source>
        <dbReference type="Proteomes" id="UP000184301"/>
    </source>
</evidence>
<name>A0A1M6UUS6_9FIRM</name>